<sequence length="97" mass="11624">MADKRARLIIVDVTSGTFNFKKQKRPTRQTRVDKAREWKCRRLRYLASHDLNLTSCPDKSLSRKREEKERDEWLVMGYVEVEDRPLENSAGNRQKMR</sequence>
<dbReference type="EMBL" id="KQ981424">
    <property type="protein sequence ID" value="KYN41834.1"/>
    <property type="molecule type" value="Genomic_DNA"/>
</dbReference>
<keyword evidence="2" id="KW-1185">Reference proteome</keyword>
<dbReference type="AlphaFoldDB" id="A0A195FPG4"/>
<proteinExistence type="predicted"/>
<gene>
    <name evidence="1" type="ORF">ALC56_03764</name>
</gene>
<protein>
    <submittedName>
        <fullName evidence="1">Uncharacterized protein</fullName>
    </submittedName>
</protein>
<evidence type="ECO:0000313" key="2">
    <source>
        <dbReference type="Proteomes" id="UP000078541"/>
    </source>
</evidence>
<name>A0A195FPG4_9HYME</name>
<organism evidence="1 2">
    <name type="scientific">Trachymyrmex septentrionalis</name>
    <dbReference type="NCBI Taxonomy" id="34720"/>
    <lineage>
        <taxon>Eukaryota</taxon>
        <taxon>Metazoa</taxon>
        <taxon>Ecdysozoa</taxon>
        <taxon>Arthropoda</taxon>
        <taxon>Hexapoda</taxon>
        <taxon>Insecta</taxon>
        <taxon>Pterygota</taxon>
        <taxon>Neoptera</taxon>
        <taxon>Endopterygota</taxon>
        <taxon>Hymenoptera</taxon>
        <taxon>Apocrita</taxon>
        <taxon>Aculeata</taxon>
        <taxon>Formicoidea</taxon>
        <taxon>Formicidae</taxon>
        <taxon>Myrmicinae</taxon>
        <taxon>Trachymyrmex</taxon>
    </lineage>
</organism>
<dbReference type="Proteomes" id="UP000078541">
    <property type="component" value="Unassembled WGS sequence"/>
</dbReference>
<accession>A0A195FPG4</accession>
<evidence type="ECO:0000313" key="1">
    <source>
        <dbReference type="EMBL" id="KYN41834.1"/>
    </source>
</evidence>
<reference evidence="1 2" key="1">
    <citation type="submission" date="2016-03" db="EMBL/GenBank/DDBJ databases">
        <title>Trachymyrmex septentrionalis WGS genome.</title>
        <authorList>
            <person name="Nygaard S."/>
            <person name="Hu H."/>
            <person name="Boomsma J."/>
            <person name="Zhang G."/>
        </authorList>
    </citation>
    <scope>NUCLEOTIDE SEQUENCE [LARGE SCALE GENOMIC DNA]</scope>
    <source>
        <strain evidence="1">Tsep2-gDNA-1</strain>
        <tissue evidence="1">Whole body</tissue>
    </source>
</reference>